<feature type="transmembrane region" description="Helical" evidence="1">
    <location>
        <begin position="67"/>
        <end position="89"/>
    </location>
</feature>
<keyword evidence="1" id="KW-0812">Transmembrane</keyword>
<keyword evidence="1" id="KW-0472">Membrane</keyword>
<sequence>MWPYILRDSVSPIVHVSYDGALFSSSSFESLGTILTFFHVLLPLGSLCASGKIYPVQHSLKYPRAIFGVRFMALKHLILSVDMVFSLLADK</sequence>
<dbReference type="Proteomes" id="UP000218334">
    <property type="component" value="Unassembled WGS sequence"/>
</dbReference>
<feature type="transmembrane region" description="Helical" evidence="1">
    <location>
        <begin position="34"/>
        <end position="55"/>
    </location>
</feature>
<evidence type="ECO:0000313" key="3">
    <source>
        <dbReference type="Proteomes" id="UP000218334"/>
    </source>
</evidence>
<organism evidence="2 3">
    <name type="scientific">Armillaria solidipes</name>
    <dbReference type="NCBI Taxonomy" id="1076256"/>
    <lineage>
        <taxon>Eukaryota</taxon>
        <taxon>Fungi</taxon>
        <taxon>Dikarya</taxon>
        <taxon>Basidiomycota</taxon>
        <taxon>Agaricomycotina</taxon>
        <taxon>Agaricomycetes</taxon>
        <taxon>Agaricomycetidae</taxon>
        <taxon>Agaricales</taxon>
        <taxon>Marasmiineae</taxon>
        <taxon>Physalacriaceae</taxon>
        <taxon>Armillaria</taxon>
    </lineage>
</organism>
<reference evidence="3" key="1">
    <citation type="journal article" date="2017" name="Nat. Ecol. Evol.">
        <title>Genome expansion and lineage-specific genetic innovations in the forest pathogenic fungi Armillaria.</title>
        <authorList>
            <person name="Sipos G."/>
            <person name="Prasanna A.N."/>
            <person name="Walter M.C."/>
            <person name="O'Connor E."/>
            <person name="Balint B."/>
            <person name="Krizsan K."/>
            <person name="Kiss B."/>
            <person name="Hess J."/>
            <person name="Varga T."/>
            <person name="Slot J."/>
            <person name="Riley R."/>
            <person name="Boka B."/>
            <person name="Rigling D."/>
            <person name="Barry K."/>
            <person name="Lee J."/>
            <person name="Mihaltcheva S."/>
            <person name="LaButti K."/>
            <person name="Lipzen A."/>
            <person name="Waldron R."/>
            <person name="Moloney N.M."/>
            <person name="Sperisen C."/>
            <person name="Kredics L."/>
            <person name="Vagvoelgyi C."/>
            <person name="Patrignani A."/>
            <person name="Fitzpatrick D."/>
            <person name="Nagy I."/>
            <person name="Doyle S."/>
            <person name="Anderson J.B."/>
            <person name="Grigoriev I.V."/>
            <person name="Gueldener U."/>
            <person name="Muensterkoetter M."/>
            <person name="Nagy L.G."/>
        </authorList>
    </citation>
    <scope>NUCLEOTIDE SEQUENCE [LARGE SCALE GENOMIC DNA]</scope>
    <source>
        <strain evidence="3">28-4</strain>
    </source>
</reference>
<keyword evidence="3" id="KW-1185">Reference proteome</keyword>
<evidence type="ECO:0000313" key="2">
    <source>
        <dbReference type="EMBL" id="PBK78752.1"/>
    </source>
</evidence>
<gene>
    <name evidence="2" type="ORF">ARMSODRAFT_53052</name>
</gene>
<dbReference type="EMBL" id="KZ293415">
    <property type="protein sequence ID" value="PBK78752.1"/>
    <property type="molecule type" value="Genomic_DNA"/>
</dbReference>
<name>A0A2H3CHT4_9AGAR</name>
<accession>A0A2H3CHT4</accession>
<keyword evidence="1" id="KW-1133">Transmembrane helix</keyword>
<proteinExistence type="predicted"/>
<protein>
    <submittedName>
        <fullName evidence="2">Uncharacterized protein</fullName>
    </submittedName>
</protein>
<dbReference type="AlphaFoldDB" id="A0A2H3CHT4"/>
<evidence type="ECO:0000256" key="1">
    <source>
        <dbReference type="SAM" id="Phobius"/>
    </source>
</evidence>